<dbReference type="AlphaFoldDB" id="A0AAE0L8H8"/>
<evidence type="ECO:0000313" key="2">
    <source>
        <dbReference type="Proteomes" id="UP001190700"/>
    </source>
</evidence>
<evidence type="ECO:0000313" key="1">
    <source>
        <dbReference type="EMBL" id="KAK3275600.1"/>
    </source>
</evidence>
<name>A0AAE0L8H8_9CHLO</name>
<sequence>MALGTAFDYFNNPVVLVSTPVEEGREGEYAEHLSYAFKYSSDLITILKSGNYKEKAAIFIDGDDPDTEFAVLLAALSHVLFPIAYTEVSKLLDLEHDFDFYHNVTLNELIFTILPVVLRGTALALYHEAARCHPTDGRFALQRQRYEVAGVPDPDRCRPLLG</sequence>
<dbReference type="Proteomes" id="UP001190700">
    <property type="component" value="Unassembled WGS sequence"/>
</dbReference>
<protein>
    <submittedName>
        <fullName evidence="1">Uncharacterized protein</fullName>
    </submittedName>
</protein>
<gene>
    <name evidence="1" type="ORF">CYMTET_16280</name>
</gene>
<comment type="caution">
    <text evidence="1">The sequence shown here is derived from an EMBL/GenBank/DDBJ whole genome shotgun (WGS) entry which is preliminary data.</text>
</comment>
<keyword evidence="2" id="KW-1185">Reference proteome</keyword>
<reference evidence="1 2" key="1">
    <citation type="journal article" date="2015" name="Genome Biol. Evol.">
        <title>Comparative Genomics of a Bacterivorous Green Alga Reveals Evolutionary Causalities and Consequences of Phago-Mixotrophic Mode of Nutrition.</title>
        <authorList>
            <person name="Burns J.A."/>
            <person name="Paasch A."/>
            <person name="Narechania A."/>
            <person name="Kim E."/>
        </authorList>
    </citation>
    <scope>NUCLEOTIDE SEQUENCE [LARGE SCALE GENOMIC DNA]</scope>
    <source>
        <strain evidence="1 2">PLY_AMNH</strain>
    </source>
</reference>
<dbReference type="EMBL" id="LGRX02007128">
    <property type="protein sequence ID" value="KAK3275600.1"/>
    <property type="molecule type" value="Genomic_DNA"/>
</dbReference>
<accession>A0AAE0L8H8</accession>
<organism evidence="1 2">
    <name type="scientific">Cymbomonas tetramitiformis</name>
    <dbReference type="NCBI Taxonomy" id="36881"/>
    <lineage>
        <taxon>Eukaryota</taxon>
        <taxon>Viridiplantae</taxon>
        <taxon>Chlorophyta</taxon>
        <taxon>Pyramimonadophyceae</taxon>
        <taxon>Pyramimonadales</taxon>
        <taxon>Pyramimonadaceae</taxon>
        <taxon>Cymbomonas</taxon>
    </lineage>
</organism>
<proteinExistence type="predicted"/>